<dbReference type="AlphaFoldDB" id="A0AA86T9H3"/>
<reference evidence="3 4" key="2">
    <citation type="submission" date="2024-07" db="EMBL/GenBank/DDBJ databases">
        <authorList>
            <person name="Akdeniz Z."/>
        </authorList>
    </citation>
    <scope>NUCLEOTIDE SEQUENCE [LARGE SCALE GENOMIC DNA]</scope>
</reference>
<evidence type="ECO:0000313" key="2">
    <source>
        <dbReference type="EMBL" id="CAI9913014.1"/>
    </source>
</evidence>
<reference evidence="2" key="1">
    <citation type="submission" date="2023-06" db="EMBL/GenBank/DDBJ databases">
        <authorList>
            <person name="Kurt Z."/>
        </authorList>
    </citation>
    <scope>NUCLEOTIDE SEQUENCE</scope>
</reference>
<sequence length="135" mass="16214">MEQPSFQELSFLFNMSSTQENKKKYQKWNTQDKKLFTLLFKKYGTDFDKYQSSFPSRTVKQIRYYFGNQVNKIKCCQKSCNIPKMNQISQQCEPENLQEIGCPKTDQIIIYSKDDNLMNQNEIMQESFLFDDFFQ</sequence>
<dbReference type="SMART" id="SM00717">
    <property type="entry name" value="SANT"/>
    <property type="match status" value="1"/>
</dbReference>
<name>A0AA86T9H3_9EUKA</name>
<dbReference type="EMBL" id="CATOUU010000013">
    <property type="protein sequence ID" value="CAI9913014.1"/>
    <property type="molecule type" value="Genomic_DNA"/>
</dbReference>
<dbReference type="CDD" id="cd00167">
    <property type="entry name" value="SANT"/>
    <property type="match status" value="1"/>
</dbReference>
<dbReference type="InterPro" id="IPR009057">
    <property type="entry name" value="Homeodomain-like_sf"/>
</dbReference>
<gene>
    <name evidence="2" type="ORF">HINF_LOCUS659</name>
    <name evidence="3" type="ORF">HINF_LOCUS77063</name>
</gene>
<comment type="caution">
    <text evidence="2">The sequence shown here is derived from an EMBL/GenBank/DDBJ whole genome shotgun (WGS) entry which is preliminary data.</text>
</comment>
<dbReference type="InterPro" id="IPR001005">
    <property type="entry name" value="SANT/Myb"/>
</dbReference>
<organism evidence="2">
    <name type="scientific">Hexamita inflata</name>
    <dbReference type="NCBI Taxonomy" id="28002"/>
    <lineage>
        <taxon>Eukaryota</taxon>
        <taxon>Metamonada</taxon>
        <taxon>Diplomonadida</taxon>
        <taxon>Hexamitidae</taxon>
        <taxon>Hexamitinae</taxon>
        <taxon>Hexamita</taxon>
    </lineage>
</organism>
<dbReference type="EMBL" id="CAXDID020000740">
    <property type="protein sequence ID" value="CAL6112489.1"/>
    <property type="molecule type" value="Genomic_DNA"/>
</dbReference>
<evidence type="ECO:0000313" key="3">
    <source>
        <dbReference type="EMBL" id="CAL6112489.1"/>
    </source>
</evidence>
<dbReference type="Gene3D" id="1.10.10.60">
    <property type="entry name" value="Homeodomain-like"/>
    <property type="match status" value="1"/>
</dbReference>
<dbReference type="SUPFAM" id="SSF46689">
    <property type="entry name" value="Homeodomain-like"/>
    <property type="match status" value="1"/>
</dbReference>
<dbReference type="Proteomes" id="UP001642409">
    <property type="component" value="Unassembled WGS sequence"/>
</dbReference>
<evidence type="ECO:0000259" key="1">
    <source>
        <dbReference type="SMART" id="SM00717"/>
    </source>
</evidence>
<feature type="domain" description="Myb-like" evidence="1">
    <location>
        <begin position="24"/>
        <end position="72"/>
    </location>
</feature>
<accession>A0AA86T9H3</accession>
<dbReference type="Pfam" id="PF00249">
    <property type="entry name" value="Myb_DNA-binding"/>
    <property type="match status" value="1"/>
</dbReference>
<protein>
    <submittedName>
        <fullName evidence="2">SANT/Myb domain</fullName>
    </submittedName>
    <submittedName>
        <fullName evidence="3">SANT/Myb_domain</fullName>
    </submittedName>
</protein>
<proteinExistence type="predicted"/>
<keyword evidence="4" id="KW-1185">Reference proteome</keyword>
<evidence type="ECO:0000313" key="4">
    <source>
        <dbReference type="Proteomes" id="UP001642409"/>
    </source>
</evidence>